<evidence type="ECO:0008006" key="3">
    <source>
        <dbReference type="Google" id="ProtNLM"/>
    </source>
</evidence>
<sequence length="473" mass="54286">MTAQRLDKSASYKICRYFTPSSLTASQTSSVRGRALGSRMAVPLTYRIMLDDHARKVQLENLNQQTAANRVSALRAFLRANCLTEDDVVGDEMRMRYPESIERFVAALQAVGRSARNITNTRSALRPWKEFVIEHDTRVAIDQGDGTPFMQALKSVLDDQSVARVARDAAVPKGMLWGWLRGKTPRASNARYLLRLETYFGLERNSLLNLSGMKVSGHKVAVGGPPTPIPYNEMVGKLTKVAFRYKPAEESPLRGQWMEYLRYKTAAVPLYRRTERGQWRFSPCPLTPETAANWWAFYKGQEVASARIAWMKTSAYFGWLTMPSHQGGIGLAEEAIQTLAWLAVPDYLEAFLDWTRLRIGKRNQSVNQFLAFVASLVRPRFGYLRQRPEFRSTLPSTYQDLDWEVMCERQFELTQQLVSGYRHEIEVSRDSFEPIRHFIELPQPMDAVVDMIQMWLREFGQSDKWSDRGLSQR</sequence>
<name>A0ABN0G7B5_9BURK</name>
<dbReference type="Proteomes" id="UP000004682">
    <property type="component" value="Unassembled WGS sequence"/>
</dbReference>
<evidence type="ECO:0000313" key="2">
    <source>
        <dbReference type="Proteomes" id="UP000004682"/>
    </source>
</evidence>
<evidence type="ECO:0000313" key="1">
    <source>
        <dbReference type="EMBL" id="EIP88077.1"/>
    </source>
</evidence>
<dbReference type="EMBL" id="JH692062">
    <property type="protein sequence ID" value="EIP88077.1"/>
    <property type="molecule type" value="Genomic_DNA"/>
</dbReference>
<organism evidence="1 2">
    <name type="scientific">Burkholderia humptydooensis MSMB43</name>
    <dbReference type="NCBI Taxonomy" id="441157"/>
    <lineage>
        <taxon>Bacteria</taxon>
        <taxon>Pseudomonadati</taxon>
        <taxon>Pseudomonadota</taxon>
        <taxon>Betaproteobacteria</taxon>
        <taxon>Burkholderiales</taxon>
        <taxon>Burkholderiaceae</taxon>
        <taxon>Burkholderia</taxon>
        <taxon>pseudomallei group</taxon>
    </lineage>
</organism>
<protein>
    <recommendedName>
        <fullName evidence="3">Core-binding (CB) domain-containing protein</fullName>
    </recommendedName>
</protein>
<accession>A0ABN0G7B5</accession>
<proteinExistence type="predicted"/>
<gene>
    <name evidence="1" type="ORF">A33K_14172</name>
</gene>
<keyword evidence="2" id="KW-1185">Reference proteome</keyword>
<reference evidence="2" key="1">
    <citation type="journal article" date="2012" name="J. Bacteriol.">
        <title>Revised Genome Sequence of Burkholderia thailandensis MSMB43 with Improved Annotation.</title>
        <authorList>
            <person name="Zhuo Y."/>
            <person name="Liu L."/>
            <person name="Wang Q."/>
            <person name="Liu X."/>
            <person name="Ren B."/>
            <person name="Liu M."/>
            <person name="Ni P."/>
            <person name="Cheng Y.Q."/>
            <person name="Zhang L."/>
        </authorList>
    </citation>
    <scope>NUCLEOTIDE SEQUENCE [LARGE SCALE GENOMIC DNA]</scope>
    <source>
        <strain evidence="2">MSMB43</strain>
    </source>
</reference>